<name>A0ABS4HJ67_9BACI</name>
<accession>A0ABS4HJ67</accession>
<dbReference type="SUPFAM" id="SSF53098">
    <property type="entry name" value="Ribonuclease H-like"/>
    <property type="match status" value="1"/>
</dbReference>
<gene>
    <name evidence="6" type="ORF">J2Z82_003957</name>
</gene>
<dbReference type="InterPro" id="IPR047952">
    <property type="entry name" value="Transpos_IS4"/>
</dbReference>
<evidence type="ECO:0000313" key="7">
    <source>
        <dbReference type="Proteomes" id="UP001519328"/>
    </source>
</evidence>
<evidence type="ECO:0000313" key="6">
    <source>
        <dbReference type="EMBL" id="MBP1950970.1"/>
    </source>
</evidence>
<dbReference type="NCBIfam" id="NF033592">
    <property type="entry name" value="transpos_IS4_1"/>
    <property type="match status" value="1"/>
</dbReference>
<evidence type="ECO:0000256" key="4">
    <source>
        <dbReference type="ARBA" id="ARBA00023172"/>
    </source>
</evidence>
<proteinExistence type="inferred from homology"/>
<dbReference type="RefSeq" id="WP_209482413.1">
    <property type="nucleotide sequence ID" value="NZ_JAGGKK010000042.1"/>
</dbReference>
<evidence type="ECO:0000259" key="5">
    <source>
        <dbReference type="Pfam" id="PF01609"/>
    </source>
</evidence>
<keyword evidence="2" id="KW-0815">Transposition</keyword>
<dbReference type="InterPro" id="IPR012337">
    <property type="entry name" value="RNaseH-like_sf"/>
</dbReference>
<comment type="similarity">
    <text evidence="1">Belongs to the transposase 11 family.</text>
</comment>
<feature type="domain" description="Transposase IS4-like" evidence="5">
    <location>
        <begin position="124"/>
        <end position="328"/>
    </location>
</feature>
<dbReference type="Pfam" id="PF01609">
    <property type="entry name" value="DDE_Tnp_1"/>
    <property type="match status" value="1"/>
</dbReference>
<comment type="caution">
    <text evidence="6">The sequence shown here is derived from an EMBL/GenBank/DDBJ whole genome shotgun (WGS) entry which is preliminary data.</text>
</comment>
<sequence length="410" mass="47231">MDNTSISNQSVLSKCLSLLPFDSFSSYFLDWGVKKLTTPNLMRICVASQLGKWESFSQIEEQVRAREDSRKLFGVAEISGSQLSRRLNALPSTFAQDLFLESVKKLQEVTSEKSGHPLFGKLHVVDASCLHLGPTFGKWAYVTGSRNQVKLHTRLVVASPDEAFPDKVIPSTGNVDEREVVMELVTDPDATYLFDRGYVDYAKMDEWMDMKVLFAVRINDIHKTTILENYETNGEKILKDAKVVLGSKPMKHPVRLVEFKDGEGRKYRIATSRWDLSAEEVAELYRCRWMVELFFKWIKQHLRLVKLQSTKPQGIWNQIFFAMTAYCLALYVQITEETKKSAWQTLELLRIYAERSWKAFWKAIHRKPKRTSKGRQKSHLPRSPVKQYDAGVAVVKPIGEKRSKTAKYFK</sequence>
<dbReference type="Proteomes" id="UP001519328">
    <property type="component" value="Unassembled WGS sequence"/>
</dbReference>
<protein>
    <submittedName>
        <fullName evidence="6">IS4 transposase</fullName>
    </submittedName>
</protein>
<dbReference type="InterPro" id="IPR002559">
    <property type="entry name" value="Transposase_11"/>
</dbReference>
<evidence type="ECO:0000256" key="2">
    <source>
        <dbReference type="ARBA" id="ARBA00022578"/>
    </source>
</evidence>
<evidence type="ECO:0000256" key="3">
    <source>
        <dbReference type="ARBA" id="ARBA00023125"/>
    </source>
</evidence>
<keyword evidence="3" id="KW-0238">DNA-binding</keyword>
<keyword evidence="7" id="KW-1185">Reference proteome</keyword>
<reference evidence="6 7" key="1">
    <citation type="submission" date="2021-03" db="EMBL/GenBank/DDBJ databases">
        <title>Genomic Encyclopedia of Type Strains, Phase IV (KMG-IV): sequencing the most valuable type-strain genomes for metagenomic binning, comparative biology and taxonomic classification.</title>
        <authorList>
            <person name="Goeker M."/>
        </authorList>
    </citation>
    <scope>NUCLEOTIDE SEQUENCE [LARGE SCALE GENOMIC DNA]</scope>
    <source>
        <strain evidence="6 7">DSM 21085</strain>
    </source>
</reference>
<dbReference type="PANTHER" id="PTHR33258:SF1">
    <property type="entry name" value="TRANSPOSASE INSL FOR INSERTION SEQUENCE ELEMENT IS186A-RELATED"/>
    <property type="match status" value="1"/>
</dbReference>
<organism evidence="6 7">
    <name type="scientific">Virgibacillus litoralis</name>
    <dbReference type="NCBI Taxonomy" id="578221"/>
    <lineage>
        <taxon>Bacteria</taxon>
        <taxon>Bacillati</taxon>
        <taxon>Bacillota</taxon>
        <taxon>Bacilli</taxon>
        <taxon>Bacillales</taxon>
        <taxon>Bacillaceae</taxon>
        <taxon>Virgibacillus</taxon>
    </lineage>
</organism>
<evidence type="ECO:0000256" key="1">
    <source>
        <dbReference type="ARBA" id="ARBA00010075"/>
    </source>
</evidence>
<dbReference type="PANTHER" id="PTHR33258">
    <property type="entry name" value="TRANSPOSASE INSL FOR INSERTION SEQUENCE ELEMENT IS186A-RELATED"/>
    <property type="match status" value="1"/>
</dbReference>
<keyword evidence="4" id="KW-0233">DNA recombination</keyword>
<dbReference type="EMBL" id="JAGGKK010000042">
    <property type="protein sequence ID" value="MBP1950970.1"/>
    <property type="molecule type" value="Genomic_DNA"/>
</dbReference>